<dbReference type="AlphaFoldDB" id="A0A420YII3"/>
<feature type="compositionally biased region" description="Basic and acidic residues" evidence="1">
    <location>
        <begin position="291"/>
        <end position="309"/>
    </location>
</feature>
<accession>A0A420YII3</accession>
<dbReference type="Proteomes" id="UP000275385">
    <property type="component" value="Unassembled WGS sequence"/>
</dbReference>
<feature type="compositionally biased region" description="Low complexity" evidence="1">
    <location>
        <begin position="228"/>
        <end position="241"/>
    </location>
</feature>
<feature type="compositionally biased region" description="Basic and acidic residues" evidence="1">
    <location>
        <begin position="209"/>
        <end position="227"/>
    </location>
</feature>
<dbReference type="OrthoDB" id="3946749at2759"/>
<protein>
    <submittedName>
        <fullName evidence="2">Uncharacterized protein</fullName>
    </submittedName>
</protein>
<dbReference type="EMBL" id="QVQW01000008">
    <property type="protein sequence ID" value="RKU47672.1"/>
    <property type="molecule type" value="Genomic_DNA"/>
</dbReference>
<evidence type="ECO:0000313" key="2">
    <source>
        <dbReference type="EMBL" id="RKU47672.1"/>
    </source>
</evidence>
<comment type="caution">
    <text evidence="2">The sequence shown here is derived from an EMBL/GenBank/DDBJ whole genome shotgun (WGS) entry which is preliminary data.</text>
</comment>
<evidence type="ECO:0000256" key="1">
    <source>
        <dbReference type="SAM" id="MobiDB-lite"/>
    </source>
</evidence>
<dbReference type="InterPro" id="IPR022124">
    <property type="entry name" value="DUF3659"/>
</dbReference>
<feature type="region of interest" description="Disordered" evidence="1">
    <location>
        <begin position="1"/>
        <end position="64"/>
    </location>
</feature>
<sequence>MSSTPASESNAPNATAHTEPTASEDDLVEVEQPEDEDGQQDVSSEDKPRKQTKPGEPAYVAPIQRIAPISPISPPAGLSVAPTTRPPLPEFVGAYLVGKTVDESGDIIDGQTGQVLARAGGDLPSIVGRQVSNNKGDILGDNGEILGYVEDLYIEKKPIPGTGAFPPLRTLADIMANAKASLMVDHLGNILDTKGNVVGKLHDNNNPVHRKEREEQERAKREAEKTTAFHAAAKAAAAAAASTSDEGSGSKAAPQQEPESERKPEQASGPSQPDPAGTTGKSEQQPPGYHRRTEEERRQNAQAWRKEAPNESPSDIFLDVKSTTEGIQLTIRIPTVFGNGQQVRPNISFS</sequence>
<dbReference type="STRING" id="177199.A0A420YII3"/>
<name>A0A420YII3_9PEZI</name>
<feature type="compositionally biased region" description="Polar residues" evidence="1">
    <location>
        <begin position="1"/>
        <end position="21"/>
    </location>
</feature>
<feature type="region of interest" description="Disordered" evidence="1">
    <location>
        <begin position="196"/>
        <end position="317"/>
    </location>
</feature>
<dbReference type="Pfam" id="PF12396">
    <property type="entry name" value="DUF3659"/>
    <property type="match status" value="1"/>
</dbReference>
<reference evidence="2 3" key="1">
    <citation type="submission" date="2018-08" db="EMBL/GenBank/DDBJ databases">
        <title>Draft genome of the lignicolous fungus Coniochaeta pulveracea.</title>
        <authorList>
            <person name="Borstlap C.J."/>
            <person name="De Witt R.N."/>
            <person name="Botha A."/>
            <person name="Volschenk H."/>
        </authorList>
    </citation>
    <scope>NUCLEOTIDE SEQUENCE [LARGE SCALE GENOMIC DNA]</scope>
    <source>
        <strain evidence="2 3">CAB683</strain>
    </source>
</reference>
<evidence type="ECO:0000313" key="3">
    <source>
        <dbReference type="Proteomes" id="UP000275385"/>
    </source>
</evidence>
<organism evidence="2 3">
    <name type="scientific">Coniochaeta pulveracea</name>
    <dbReference type="NCBI Taxonomy" id="177199"/>
    <lineage>
        <taxon>Eukaryota</taxon>
        <taxon>Fungi</taxon>
        <taxon>Dikarya</taxon>
        <taxon>Ascomycota</taxon>
        <taxon>Pezizomycotina</taxon>
        <taxon>Sordariomycetes</taxon>
        <taxon>Sordariomycetidae</taxon>
        <taxon>Coniochaetales</taxon>
        <taxon>Coniochaetaceae</taxon>
        <taxon>Coniochaeta</taxon>
    </lineage>
</organism>
<keyword evidence="3" id="KW-1185">Reference proteome</keyword>
<proteinExistence type="predicted"/>
<feature type="compositionally biased region" description="Acidic residues" evidence="1">
    <location>
        <begin position="22"/>
        <end position="39"/>
    </location>
</feature>
<gene>
    <name evidence="2" type="ORF">DL546_009096</name>
</gene>